<sequence>MAQLPCEGHRLIRGMYQSILVRIQSGIVVLIDFAHLHGTDVGLPDCRSLAIAHWLAKSQQVITVQHVYLSDPKLCTGRRRCGPFANALLFVGFLESGNTMLTRTTAKNVATLMLLHFPFDPGSDDRHSGDVTKMFDESCLVPFDRHKYDKSSCLDNERGVFDDIIGRNSLVVLSNSSTQLLVVHFDVVKKWQLLAKSHISHSVGLEYHVEIFSFVDKDQLEPRAIWRHNKILSVAHIIFPTIKFDFGIEKFLVDRSFNDMMTLEVNMTKYEGVVILVFNTRHWLFQERTSAGAGYYQESCHVYDALYVVEVFSKAMTTHARRIVATIDLMKKQDLFREYSALSTGLIQFAPPVFQRCLIIIQSHLISVDDMDSGSLQYDRKIINCSFNLFSGPTADLDHGIICLVSQSNLRNLLLHYCVDVVPDVGQRALAFLQHLVIGCPVRLRLLGCNSLYYDYVVEHFQTQEAYFCGQQCILDNWKVCYQSSQGDHIYSSDCNCMLSTTTSSCPGGKQ</sequence>
<dbReference type="EMBL" id="JAVYJV010000001">
    <property type="protein sequence ID" value="KAK4379754.1"/>
    <property type="molecule type" value="Genomic_DNA"/>
</dbReference>
<organism evidence="3 4">
    <name type="scientific">Anisodus tanguticus</name>
    <dbReference type="NCBI Taxonomy" id="243964"/>
    <lineage>
        <taxon>Eukaryota</taxon>
        <taxon>Viridiplantae</taxon>
        <taxon>Streptophyta</taxon>
        <taxon>Embryophyta</taxon>
        <taxon>Tracheophyta</taxon>
        <taxon>Spermatophyta</taxon>
        <taxon>Magnoliopsida</taxon>
        <taxon>eudicotyledons</taxon>
        <taxon>Gunneridae</taxon>
        <taxon>Pentapetalae</taxon>
        <taxon>asterids</taxon>
        <taxon>lamiids</taxon>
        <taxon>Solanales</taxon>
        <taxon>Solanaceae</taxon>
        <taxon>Solanoideae</taxon>
        <taxon>Hyoscyameae</taxon>
        <taxon>Anisodus</taxon>
    </lineage>
</organism>
<dbReference type="Proteomes" id="UP001291623">
    <property type="component" value="Unassembled WGS sequence"/>
</dbReference>
<evidence type="ECO:0000259" key="2">
    <source>
        <dbReference type="Pfam" id="PF13839"/>
    </source>
</evidence>
<comment type="similarity">
    <text evidence="1">Belongs to the PC-esterase family. TBL subfamily.</text>
</comment>
<dbReference type="Gene3D" id="1.25.10.10">
    <property type="entry name" value="Leucine-rich Repeat Variant"/>
    <property type="match status" value="1"/>
</dbReference>
<dbReference type="AlphaFoldDB" id="A0AAE1SZN0"/>
<feature type="domain" description="Trichome birefringence-like C-terminal" evidence="2">
    <location>
        <begin position="267"/>
        <end position="341"/>
    </location>
</feature>
<evidence type="ECO:0000313" key="3">
    <source>
        <dbReference type="EMBL" id="KAK4379754.1"/>
    </source>
</evidence>
<dbReference type="InterPro" id="IPR011989">
    <property type="entry name" value="ARM-like"/>
</dbReference>
<evidence type="ECO:0000313" key="4">
    <source>
        <dbReference type="Proteomes" id="UP001291623"/>
    </source>
</evidence>
<comment type="caution">
    <text evidence="3">The sequence shown here is derived from an EMBL/GenBank/DDBJ whole genome shotgun (WGS) entry which is preliminary data.</text>
</comment>
<name>A0AAE1SZN0_9SOLA</name>
<proteinExistence type="inferred from homology"/>
<accession>A0AAE1SZN0</accession>
<dbReference type="GO" id="GO:0016740">
    <property type="term" value="F:transferase activity"/>
    <property type="evidence" value="ECO:0007669"/>
    <property type="project" value="InterPro"/>
</dbReference>
<keyword evidence="4" id="KW-1185">Reference proteome</keyword>
<protein>
    <recommendedName>
        <fullName evidence="2">Trichome birefringence-like C-terminal domain-containing protein</fullName>
    </recommendedName>
</protein>
<evidence type="ECO:0000256" key="1">
    <source>
        <dbReference type="ARBA" id="ARBA00007727"/>
    </source>
</evidence>
<reference evidence="3" key="1">
    <citation type="submission" date="2023-12" db="EMBL/GenBank/DDBJ databases">
        <title>Genome assembly of Anisodus tanguticus.</title>
        <authorList>
            <person name="Wang Y.-J."/>
        </authorList>
    </citation>
    <scope>NUCLEOTIDE SEQUENCE</scope>
    <source>
        <strain evidence="3">KB-2021</strain>
        <tissue evidence="3">Leaf</tissue>
    </source>
</reference>
<dbReference type="InterPro" id="IPR026057">
    <property type="entry name" value="TBL_C"/>
</dbReference>
<gene>
    <name evidence="3" type="ORF">RND71_001616</name>
</gene>
<dbReference type="Pfam" id="PF13839">
    <property type="entry name" value="PC-Esterase"/>
    <property type="match status" value="1"/>
</dbReference>